<gene>
    <name evidence="5" type="primary">A01g501990.1_BraROA</name>
    <name evidence="5" type="ORF">IGI04_001210</name>
</gene>
<protein>
    <recommendedName>
        <fullName evidence="7">DUF4283 domain-containing protein</fullName>
    </recommendedName>
</protein>
<sequence length="704" mass="80035">MGSSHRLCSSHMADIKGKGILYEDDDAPIILMDQDDTLIANEFSLSLIGKILNPKKQNVEKLLQKMPSQWGMADRITANDLGNGKFLINFSSEEDLSSVLRQGPFHFNFCMFVLVRWEPIVHDDYPWVIPFKVQVIGLPLHLWTDKNLRNIGARLGNVHVDTLDVAEGRMLVDVDSRRPLKFSRKVESKDGDEVTIEIKYEMLFKHCSMCGMLTHEKDHCPSISDMRSRLQTHTERPAIFTRMQLPQEQAQRYAFHNERRASDLSRQGPHMEAPTRYLPSSGYGEEDRKKAQRKPYSDEIRSTHADRIVRHHSDRSRSNRYGGSRASKGPYDRPQRQTWQAKAERTKHPVPSVRSREIVPYEQSSPIMNDGMNGPIGHQGIRSGDGNTAKRLASTIVTPSRSGHDMEENVTKRAKGLTRSLSFTSLSEQEPAATDGDNQIIGALNDMDIEDQQEEEVMECDAPDEDLLGMELKEMEDTTARHDANMKTTCQDDNVTEAKALKTSKQGTRANVPLGFQSKKFEVLRRGSPPWFNANETIPPHVQATNNVANQVLSLGNICLLDGSWTASDRFSGCGWVWMDSREDIQLMGTRNFTRCESALHSEVEALRWAMENMLQHSLCQSFGTDCMELIAMINEPQEWPRFATELEKIETLLICFPDFKITHVPLVRNQLPDFLAKSARSFRRELLFIGCSIPVWLPRPPQT</sequence>
<dbReference type="InterPro" id="IPR025836">
    <property type="entry name" value="Zn_knuckle_CX2CX4HX4C"/>
</dbReference>
<dbReference type="Pfam" id="PF13456">
    <property type="entry name" value="RVT_3"/>
    <property type="match status" value="1"/>
</dbReference>
<dbReference type="InterPro" id="IPR044730">
    <property type="entry name" value="RNase_H-like_dom_plant"/>
</dbReference>
<dbReference type="Pfam" id="PF14111">
    <property type="entry name" value="DUF4283"/>
    <property type="match status" value="1"/>
</dbReference>
<reference evidence="5 6" key="1">
    <citation type="submission" date="2021-03" db="EMBL/GenBank/DDBJ databases">
        <authorList>
            <person name="King G.J."/>
            <person name="Bancroft I."/>
            <person name="Baten A."/>
            <person name="Bloomfield J."/>
            <person name="Borpatragohain P."/>
            <person name="He Z."/>
            <person name="Irish N."/>
            <person name="Irwin J."/>
            <person name="Liu K."/>
            <person name="Mauleon R.P."/>
            <person name="Moore J."/>
            <person name="Morris R."/>
            <person name="Ostergaard L."/>
            <person name="Wang B."/>
            <person name="Wells R."/>
        </authorList>
    </citation>
    <scope>NUCLEOTIDE SEQUENCE [LARGE SCALE GENOMIC DNA]</scope>
    <source>
        <strain evidence="5">R-o-18</strain>
        <tissue evidence="5">Leaf</tissue>
    </source>
</reference>
<dbReference type="PANTHER" id="PTHR31286:SF162">
    <property type="entry name" value="DUF4283 DOMAIN-CONTAINING PROTEIN-RELATED"/>
    <property type="match status" value="1"/>
</dbReference>
<dbReference type="SUPFAM" id="SSF53098">
    <property type="entry name" value="Ribonuclease H-like"/>
    <property type="match status" value="1"/>
</dbReference>
<dbReference type="PANTHER" id="PTHR31286">
    <property type="entry name" value="GLYCINE-RICH CELL WALL STRUCTURAL PROTEIN 1.8-LIKE"/>
    <property type="match status" value="1"/>
</dbReference>
<accession>A0ABQ7NRZ1</accession>
<feature type="compositionally biased region" description="Basic and acidic residues" evidence="1">
    <location>
        <begin position="285"/>
        <end position="308"/>
    </location>
</feature>
<dbReference type="Pfam" id="PF14392">
    <property type="entry name" value="zf-CCHC_4"/>
    <property type="match status" value="1"/>
</dbReference>
<evidence type="ECO:0000313" key="6">
    <source>
        <dbReference type="Proteomes" id="UP000823674"/>
    </source>
</evidence>
<dbReference type="InterPro" id="IPR036397">
    <property type="entry name" value="RNaseH_sf"/>
</dbReference>
<dbReference type="InterPro" id="IPR025558">
    <property type="entry name" value="DUF4283"/>
</dbReference>
<dbReference type="InterPro" id="IPR002156">
    <property type="entry name" value="RNaseH_domain"/>
</dbReference>
<evidence type="ECO:0000259" key="3">
    <source>
        <dbReference type="Pfam" id="PF14111"/>
    </source>
</evidence>
<evidence type="ECO:0000256" key="1">
    <source>
        <dbReference type="SAM" id="MobiDB-lite"/>
    </source>
</evidence>
<evidence type="ECO:0000259" key="2">
    <source>
        <dbReference type="Pfam" id="PF13456"/>
    </source>
</evidence>
<keyword evidence="6" id="KW-1185">Reference proteome</keyword>
<proteinExistence type="predicted"/>
<feature type="region of interest" description="Disordered" evidence="1">
    <location>
        <begin position="260"/>
        <end position="353"/>
    </location>
</feature>
<feature type="domain" description="Zinc knuckle CX2CX4HX4C" evidence="4">
    <location>
        <begin position="174"/>
        <end position="221"/>
    </location>
</feature>
<feature type="domain" description="RNase H type-1" evidence="2">
    <location>
        <begin position="562"/>
        <end position="680"/>
    </location>
</feature>
<evidence type="ECO:0000313" key="5">
    <source>
        <dbReference type="EMBL" id="KAG5413643.1"/>
    </source>
</evidence>
<dbReference type="CDD" id="cd06222">
    <property type="entry name" value="RNase_H_like"/>
    <property type="match status" value="1"/>
</dbReference>
<dbReference type="InterPro" id="IPR012337">
    <property type="entry name" value="RNaseH-like_sf"/>
</dbReference>
<evidence type="ECO:0000259" key="4">
    <source>
        <dbReference type="Pfam" id="PF14392"/>
    </source>
</evidence>
<name>A0ABQ7NRZ1_BRACM</name>
<dbReference type="Proteomes" id="UP000823674">
    <property type="component" value="Chromosome A01"/>
</dbReference>
<evidence type="ECO:0008006" key="7">
    <source>
        <dbReference type="Google" id="ProtNLM"/>
    </source>
</evidence>
<comment type="caution">
    <text evidence="5">The sequence shown here is derived from an EMBL/GenBank/DDBJ whole genome shotgun (WGS) entry which is preliminary data.</text>
</comment>
<dbReference type="EMBL" id="JADBGQ010000001">
    <property type="protein sequence ID" value="KAG5413643.1"/>
    <property type="molecule type" value="Genomic_DNA"/>
</dbReference>
<dbReference type="Gene3D" id="3.30.420.10">
    <property type="entry name" value="Ribonuclease H-like superfamily/Ribonuclease H"/>
    <property type="match status" value="1"/>
</dbReference>
<dbReference type="InterPro" id="IPR040256">
    <property type="entry name" value="At4g02000-like"/>
</dbReference>
<feature type="domain" description="DUF4283" evidence="3">
    <location>
        <begin position="40"/>
        <end position="119"/>
    </location>
</feature>
<organism evidence="5 6">
    <name type="scientific">Brassica rapa subsp. trilocularis</name>
    <dbReference type="NCBI Taxonomy" id="1813537"/>
    <lineage>
        <taxon>Eukaryota</taxon>
        <taxon>Viridiplantae</taxon>
        <taxon>Streptophyta</taxon>
        <taxon>Embryophyta</taxon>
        <taxon>Tracheophyta</taxon>
        <taxon>Spermatophyta</taxon>
        <taxon>Magnoliopsida</taxon>
        <taxon>eudicotyledons</taxon>
        <taxon>Gunneridae</taxon>
        <taxon>Pentapetalae</taxon>
        <taxon>rosids</taxon>
        <taxon>malvids</taxon>
        <taxon>Brassicales</taxon>
        <taxon>Brassicaceae</taxon>
        <taxon>Brassiceae</taxon>
        <taxon>Brassica</taxon>
    </lineage>
</organism>